<keyword evidence="2" id="KW-0808">Transferase</keyword>
<evidence type="ECO:0000256" key="1">
    <source>
        <dbReference type="ARBA" id="ARBA00008861"/>
    </source>
</evidence>
<organism evidence="6 7">
    <name type="scientific">Polytolypa hystricis (strain UAMH7299)</name>
    <dbReference type="NCBI Taxonomy" id="1447883"/>
    <lineage>
        <taxon>Eukaryota</taxon>
        <taxon>Fungi</taxon>
        <taxon>Dikarya</taxon>
        <taxon>Ascomycota</taxon>
        <taxon>Pezizomycotina</taxon>
        <taxon>Eurotiomycetes</taxon>
        <taxon>Eurotiomycetidae</taxon>
        <taxon>Onygenales</taxon>
        <taxon>Onygenales incertae sedis</taxon>
        <taxon>Polytolypa</taxon>
    </lineage>
</organism>
<dbReference type="Proteomes" id="UP000224634">
    <property type="component" value="Unassembled WGS sequence"/>
</dbReference>
<feature type="compositionally biased region" description="Polar residues" evidence="4">
    <location>
        <begin position="49"/>
        <end position="64"/>
    </location>
</feature>
<comment type="similarity">
    <text evidence="1">Belongs to the gamma-glutamylcyclotransferase family.</text>
</comment>
<dbReference type="InterPro" id="IPR013024">
    <property type="entry name" value="GGCT-like"/>
</dbReference>
<evidence type="ECO:0000256" key="4">
    <source>
        <dbReference type="SAM" id="MobiDB-lite"/>
    </source>
</evidence>
<accession>A0A2B7YR54</accession>
<evidence type="ECO:0000313" key="7">
    <source>
        <dbReference type="Proteomes" id="UP000224634"/>
    </source>
</evidence>
<protein>
    <recommendedName>
        <fullName evidence="3">Putative gamma-glutamylcyclotransferase</fullName>
    </recommendedName>
</protein>
<feature type="domain" description="Gamma-glutamylcyclotransferase AIG2-like" evidence="5">
    <location>
        <begin position="70"/>
        <end position="178"/>
    </location>
</feature>
<evidence type="ECO:0000256" key="2">
    <source>
        <dbReference type="ARBA" id="ARBA00022679"/>
    </source>
</evidence>
<feature type="compositionally biased region" description="Pro residues" evidence="4">
    <location>
        <begin position="19"/>
        <end position="33"/>
    </location>
</feature>
<dbReference type="CDD" id="cd06661">
    <property type="entry name" value="GGCT_like"/>
    <property type="match status" value="1"/>
</dbReference>
<dbReference type="EMBL" id="PDNA01000025">
    <property type="protein sequence ID" value="PGH23342.1"/>
    <property type="molecule type" value="Genomic_DNA"/>
</dbReference>
<gene>
    <name evidence="6" type="ORF">AJ80_02595</name>
</gene>
<dbReference type="OrthoDB" id="3262926at2759"/>
<evidence type="ECO:0000259" key="5">
    <source>
        <dbReference type="Pfam" id="PF06094"/>
    </source>
</evidence>
<dbReference type="SUPFAM" id="SSF110857">
    <property type="entry name" value="Gamma-glutamyl cyclotransferase-like"/>
    <property type="match status" value="1"/>
</dbReference>
<dbReference type="PANTHER" id="PTHR31544:SF4">
    <property type="entry name" value="GAMMA-GLUTAMYLCYCLOTRANSFERASE-RELATED"/>
    <property type="match status" value="1"/>
</dbReference>
<keyword evidence="7" id="KW-1185">Reference proteome</keyword>
<dbReference type="GO" id="GO:0016740">
    <property type="term" value="F:transferase activity"/>
    <property type="evidence" value="ECO:0007669"/>
    <property type="project" value="UniProtKB-KW"/>
</dbReference>
<dbReference type="InterPro" id="IPR045038">
    <property type="entry name" value="AIG2-like"/>
</dbReference>
<feature type="region of interest" description="Disordered" evidence="4">
    <location>
        <begin position="1"/>
        <end position="64"/>
    </location>
</feature>
<evidence type="ECO:0000313" key="6">
    <source>
        <dbReference type="EMBL" id="PGH23342.1"/>
    </source>
</evidence>
<reference evidence="6 7" key="1">
    <citation type="submission" date="2017-10" db="EMBL/GenBank/DDBJ databases">
        <title>Comparative genomics in systemic dimorphic fungi from Ajellomycetaceae.</title>
        <authorList>
            <person name="Munoz J.F."/>
            <person name="Mcewen J.G."/>
            <person name="Clay O.K."/>
            <person name="Cuomo C.A."/>
        </authorList>
    </citation>
    <scope>NUCLEOTIDE SEQUENCE [LARGE SCALE GENOMIC DNA]</scope>
    <source>
        <strain evidence="6 7">UAMH7299</strain>
    </source>
</reference>
<comment type="caution">
    <text evidence="6">The sequence shown here is derived from an EMBL/GenBank/DDBJ whole genome shotgun (WGS) entry which is preliminary data.</text>
</comment>
<proteinExistence type="inferred from homology"/>
<evidence type="ECO:0000256" key="3">
    <source>
        <dbReference type="ARBA" id="ARBA00030602"/>
    </source>
</evidence>
<name>A0A2B7YR54_POLH7</name>
<dbReference type="PANTHER" id="PTHR31544">
    <property type="entry name" value="AIG2-LIKE PROTEIN D"/>
    <property type="match status" value="1"/>
</dbReference>
<dbReference type="AlphaFoldDB" id="A0A2B7YR54"/>
<dbReference type="Gene3D" id="3.10.490.10">
    <property type="entry name" value="Gamma-glutamyl cyclotransferase-like"/>
    <property type="match status" value="1"/>
</dbReference>
<sequence length="208" mass="22772">MTNNQESRPDKGLLQPPTSTIPPPPPPLPPINKPSPSILKLRTSPPGRFNQTLNIPTRQGPSSTPQAGSYFFYGTLMDPHMLAEILSLEEDIAAVKSQLRPGSIAGYTCKLWGQYPALLAGPSSGSVVRGMVYNVRSDEHAARLAEYETRNYEVMPCRIRYLDGEELGEEVSGWVFVFVGVKGDLGEGVFDLRVWLRRMGRGGGVDGD</sequence>
<dbReference type="InterPro" id="IPR009288">
    <property type="entry name" value="AIG2-like_dom"/>
</dbReference>
<dbReference type="Pfam" id="PF06094">
    <property type="entry name" value="GGACT"/>
    <property type="match status" value="1"/>
</dbReference>
<dbReference type="InterPro" id="IPR036568">
    <property type="entry name" value="GGCT-like_sf"/>
</dbReference>